<organism evidence="2 3">
    <name type="scientific">Phenylobacterium conjunctum</name>
    <dbReference type="NCBI Taxonomy" id="1298959"/>
    <lineage>
        <taxon>Bacteria</taxon>
        <taxon>Pseudomonadati</taxon>
        <taxon>Pseudomonadota</taxon>
        <taxon>Alphaproteobacteria</taxon>
        <taxon>Caulobacterales</taxon>
        <taxon>Caulobacteraceae</taxon>
        <taxon>Phenylobacterium</taxon>
    </lineage>
</organism>
<dbReference type="RefSeq" id="WP_377352006.1">
    <property type="nucleotide sequence ID" value="NZ_JBHTLQ010000001.1"/>
</dbReference>
<evidence type="ECO:0000313" key="2">
    <source>
        <dbReference type="EMBL" id="MFD1189080.1"/>
    </source>
</evidence>
<keyword evidence="3" id="KW-1185">Reference proteome</keyword>
<sequence>MKARNSDRRRRPTGYGRVMGQEARPIETSTRDANGNRVIVNGLLTEPTGLAGGLGPGLGDASTSFGKLGQIDVSAVANQINIVAAGSWNTIIVDATQTNSGAVQANAALGNATVAHVSR</sequence>
<comment type="caution">
    <text evidence="2">The sequence shown here is derived from an EMBL/GenBank/DDBJ whole genome shotgun (WGS) entry which is preliminary data.</text>
</comment>
<dbReference type="InterPro" id="IPR049851">
    <property type="entry name" value="Holdfast_HfaA"/>
</dbReference>
<feature type="region of interest" description="Disordered" evidence="1">
    <location>
        <begin position="1"/>
        <end position="32"/>
    </location>
</feature>
<evidence type="ECO:0000313" key="3">
    <source>
        <dbReference type="Proteomes" id="UP001597216"/>
    </source>
</evidence>
<reference evidence="3" key="1">
    <citation type="journal article" date="2019" name="Int. J. Syst. Evol. Microbiol.">
        <title>The Global Catalogue of Microorganisms (GCM) 10K type strain sequencing project: providing services to taxonomists for standard genome sequencing and annotation.</title>
        <authorList>
            <consortium name="The Broad Institute Genomics Platform"/>
            <consortium name="The Broad Institute Genome Sequencing Center for Infectious Disease"/>
            <person name="Wu L."/>
            <person name="Ma J."/>
        </authorList>
    </citation>
    <scope>NUCLEOTIDE SEQUENCE [LARGE SCALE GENOMIC DNA]</scope>
    <source>
        <strain evidence="3">CCUG 55074</strain>
    </source>
</reference>
<name>A0ABW3T0B0_9CAUL</name>
<gene>
    <name evidence="2" type="primary">hfaA</name>
    <name evidence="2" type="ORF">ACFQ27_00685</name>
</gene>
<dbReference type="NCBIfam" id="NF037934">
    <property type="entry name" value="holdfast_HfaA"/>
    <property type="match status" value="1"/>
</dbReference>
<dbReference type="Proteomes" id="UP001597216">
    <property type="component" value="Unassembled WGS sequence"/>
</dbReference>
<accession>A0ABW3T0B0</accession>
<protein>
    <submittedName>
        <fullName evidence="2">Holdfast anchoring protein HfaA</fullName>
    </submittedName>
</protein>
<evidence type="ECO:0000256" key="1">
    <source>
        <dbReference type="SAM" id="MobiDB-lite"/>
    </source>
</evidence>
<proteinExistence type="predicted"/>
<dbReference type="EMBL" id="JBHTLQ010000001">
    <property type="protein sequence ID" value="MFD1189080.1"/>
    <property type="molecule type" value="Genomic_DNA"/>
</dbReference>